<dbReference type="PANTHER" id="PTHR43156">
    <property type="entry name" value="STAGE II SPORULATION PROTEIN E-RELATED"/>
    <property type="match status" value="1"/>
</dbReference>
<dbReference type="Gene3D" id="1.10.1240.30">
    <property type="entry name" value="KaiA/RbsU domain"/>
    <property type="match status" value="1"/>
</dbReference>
<feature type="domain" description="PPM-type phosphatase" evidence="2">
    <location>
        <begin position="117"/>
        <end position="332"/>
    </location>
</feature>
<dbReference type="SUPFAM" id="SSF81606">
    <property type="entry name" value="PP2C-like"/>
    <property type="match status" value="1"/>
</dbReference>
<keyword evidence="1 3" id="KW-0378">Hydrolase</keyword>
<dbReference type="InterPro" id="IPR001932">
    <property type="entry name" value="PPM-type_phosphatase-like_dom"/>
</dbReference>
<gene>
    <name evidence="3" type="primary">rsbU</name>
    <name evidence="3" type="ORF">NCTC10815_01165</name>
</gene>
<dbReference type="Gene3D" id="3.60.40.10">
    <property type="entry name" value="PPM-type phosphatase domain"/>
    <property type="match status" value="1"/>
</dbReference>
<dbReference type="RefSeq" id="WP_003754844.1">
    <property type="nucleotide sequence ID" value="NZ_CABKNG010000001.1"/>
</dbReference>
<evidence type="ECO:0000313" key="3">
    <source>
        <dbReference type="EMBL" id="STY43857.1"/>
    </source>
</evidence>
<dbReference type="SMART" id="SM00331">
    <property type="entry name" value="PP2C_SIG"/>
    <property type="match status" value="1"/>
</dbReference>
<dbReference type="InterPro" id="IPR017944">
    <property type="entry name" value="KaiA/RbsU_helical_domain_sf"/>
</dbReference>
<dbReference type="AlphaFoldDB" id="A0A378MBW4"/>
<dbReference type="Pfam" id="PF08673">
    <property type="entry name" value="RsbU_N"/>
    <property type="match status" value="1"/>
</dbReference>
<evidence type="ECO:0000256" key="1">
    <source>
        <dbReference type="ARBA" id="ARBA00022801"/>
    </source>
</evidence>
<dbReference type="InterPro" id="IPR052016">
    <property type="entry name" value="Bact_Sigma-Reg"/>
</dbReference>
<organism evidence="3 4">
    <name type="scientific">Listeria grayi</name>
    <name type="common">Listeria murrayi</name>
    <dbReference type="NCBI Taxonomy" id="1641"/>
    <lineage>
        <taxon>Bacteria</taxon>
        <taxon>Bacillati</taxon>
        <taxon>Bacillota</taxon>
        <taxon>Bacilli</taxon>
        <taxon>Bacillales</taxon>
        <taxon>Listeriaceae</taxon>
        <taxon>Listeria</taxon>
    </lineage>
</organism>
<dbReference type="InterPro" id="IPR014787">
    <property type="entry name" value="PSer_Pase_RsbU_N"/>
</dbReference>
<accession>A0A378MBW4</accession>
<sequence>MENTFEVKYREILFQYLEHQDEEILYSCEKLTREAMENQISPEEIVNLHRSVLEEYDVEIPPYIKLSFDVLLETMVGYGLAYLEHQSLRTEQKVLKNEIAQAETLQKTMMKSEVPVLDNVDFGVTSVAARQMSGDYYSFTEPTPLGIGVALADVIGKGIPAAFTISMIKYALAGIVETTPQPNIVLETLNQVAEENMDDNMFITMFYGLYEPEKHLFQYSSAGHELGLYYRDESQKFSDLYAKGLPLGVNSDAKYRTFSKHIHAGDILFIMSDGVTEARTVDGFLDREALIDIFSEFVDLPAQKIAEAVYNKLIKLQNFELHDDFTIICIKRTK</sequence>
<dbReference type="SUPFAM" id="SSF101215">
    <property type="entry name" value="KaiA/RbsU domain"/>
    <property type="match status" value="1"/>
</dbReference>
<evidence type="ECO:0000259" key="2">
    <source>
        <dbReference type="SMART" id="SM00331"/>
    </source>
</evidence>
<dbReference type="GO" id="GO:0016791">
    <property type="term" value="F:phosphatase activity"/>
    <property type="evidence" value="ECO:0007669"/>
    <property type="project" value="TreeGrafter"/>
</dbReference>
<dbReference type="InterPro" id="IPR036457">
    <property type="entry name" value="PPM-type-like_dom_sf"/>
</dbReference>
<dbReference type="FunFam" id="3.60.40.10:FF:000045">
    <property type="entry name" value="Stage II sporulation protein E"/>
    <property type="match status" value="1"/>
</dbReference>
<dbReference type="EC" id="3.1.3.3" evidence="3"/>
<dbReference type="EMBL" id="UGPG01000001">
    <property type="protein sequence ID" value="STY43857.1"/>
    <property type="molecule type" value="Genomic_DNA"/>
</dbReference>
<name>A0A378MBW4_LISGR</name>
<evidence type="ECO:0000313" key="4">
    <source>
        <dbReference type="Proteomes" id="UP000254879"/>
    </source>
</evidence>
<dbReference type="Pfam" id="PF07228">
    <property type="entry name" value="SpoIIE"/>
    <property type="match status" value="1"/>
</dbReference>
<reference evidence="3 4" key="1">
    <citation type="submission" date="2018-06" db="EMBL/GenBank/DDBJ databases">
        <authorList>
            <consortium name="Pathogen Informatics"/>
            <person name="Doyle S."/>
        </authorList>
    </citation>
    <scope>NUCLEOTIDE SEQUENCE [LARGE SCALE GENOMIC DNA]</scope>
    <source>
        <strain evidence="4">NCTC 10815</strain>
    </source>
</reference>
<dbReference type="PANTHER" id="PTHR43156:SF15">
    <property type="entry name" value="PHOSPHOSERINE PHOSPHATASE RSBU"/>
    <property type="match status" value="1"/>
</dbReference>
<protein>
    <submittedName>
        <fullName evidence="3">Phosphoserine phosphatase rsbU</fullName>
        <ecNumber evidence="3">3.1.3.3</ecNumber>
    </submittedName>
</protein>
<proteinExistence type="predicted"/>
<dbReference type="Proteomes" id="UP000254879">
    <property type="component" value="Unassembled WGS sequence"/>
</dbReference>